<feature type="transmembrane region" description="Helical" evidence="8">
    <location>
        <begin position="231"/>
        <end position="254"/>
    </location>
</feature>
<organism evidence="9 10">
    <name type="scientific">Pseudonocardia cypriaca</name>
    <dbReference type="NCBI Taxonomy" id="882449"/>
    <lineage>
        <taxon>Bacteria</taxon>
        <taxon>Bacillati</taxon>
        <taxon>Actinomycetota</taxon>
        <taxon>Actinomycetes</taxon>
        <taxon>Pseudonocardiales</taxon>
        <taxon>Pseudonocardiaceae</taxon>
        <taxon>Pseudonocardia</taxon>
    </lineage>
</organism>
<dbReference type="PANTHER" id="PTHR32196">
    <property type="entry name" value="ABC TRANSPORTER PERMEASE PROTEIN YPHD-RELATED-RELATED"/>
    <property type="match status" value="1"/>
</dbReference>
<comment type="subcellular location">
    <subcellularLocation>
        <location evidence="1">Cell membrane</location>
        <topology evidence="1">Multi-pass membrane protein</topology>
    </subcellularLocation>
</comment>
<gene>
    <name evidence="9" type="ORF">FB388_3872</name>
</gene>
<feature type="transmembrane region" description="Helical" evidence="8">
    <location>
        <begin position="315"/>
        <end position="333"/>
    </location>
</feature>
<keyword evidence="3" id="KW-1003">Cell membrane</keyword>
<feature type="transmembrane region" description="Helical" evidence="8">
    <location>
        <begin position="30"/>
        <end position="49"/>
    </location>
</feature>
<evidence type="ECO:0000256" key="4">
    <source>
        <dbReference type="ARBA" id="ARBA00022519"/>
    </source>
</evidence>
<dbReference type="CDD" id="cd06579">
    <property type="entry name" value="TM_PBP1_transp_AraH_like"/>
    <property type="match status" value="1"/>
</dbReference>
<protein>
    <submittedName>
        <fullName evidence="9">Monosaccharide ABC transporter membrane protein (CUT2 family)</fullName>
    </submittedName>
</protein>
<keyword evidence="10" id="KW-1185">Reference proteome</keyword>
<feature type="transmembrane region" description="Helical" evidence="8">
    <location>
        <begin position="181"/>
        <end position="202"/>
    </location>
</feature>
<keyword evidence="4" id="KW-0997">Cell inner membrane</keyword>
<evidence type="ECO:0000256" key="1">
    <source>
        <dbReference type="ARBA" id="ARBA00004651"/>
    </source>
</evidence>
<reference evidence="9 10" key="1">
    <citation type="submission" date="2019-06" db="EMBL/GenBank/DDBJ databases">
        <title>Sequencing the genomes of 1000 actinobacteria strains.</title>
        <authorList>
            <person name="Klenk H.-P."/>
        </authorList>
    </citation>
    <scope>NUCLEOTIDE SEQUENCE [LARGE SCALE GENOMIC DNA]</scope>
    <source>
        <strain evidence="9 10">DSM 45511</strain>
    </source>
</reference>
<keyword evidence="7 8" id="KW-0472">Membrane</keyword>
<dbReference type="Pfam" id="PF02653">
    <property type="entry name" value="BPD_transp_2"/>
    <property type="match status" value="1"/>
</dbReference>
<evidence type="ECO:0000256" key="3">
    <source>
        <dbReference type="ARBA" id="ARBA00022475"/>
    </source>
</evidence>
<evidence type="ECO:0000256" key="2">
    <source>
        <dbReference type="ARBA" id="ARBA00022448"/>
    </source>
</evidence>
<dbReference type="PANTHER" id="PTHR32196:SF21">
    <property type="entry name" value="ABC TRANSPORTER PERMEASE PROTEIN YPHD-RELATED"/>
    <property type="match status" value="1"/>
</dbReference>
<feature type="transmembrane region" description="Helical" evidence="8">
    <location>
        <begin position="287"/>
        <end position="309"/>
    </location>
</feature>
<keyword evidence="5 8" id="KW-0812">Transmembrane</keyword>
<feature type="transmembrane region" description="Helical" evidence="8">
    <location>
        <begin position="61"/>
        <end position="83"/>
    </location>
</feature>
<dbReference type="Proteomes" id="UP000319818">
    <property type="component" value="Unassembled WGS sequence"/>
</dbReference>
<dbReference type="GO" id="GO:0005886">
    <property type="term" value="C:plasma membrane"/>
    <property type="evidence" value="ECO:0007669"/>
    <property type="project" value="UniProtKB-SubCell"/>
</dbReference>
<feature type="transmembrane region" description="Helical" evidence="8">
    <location>
        <begin position="112"/>
        <end position="134"/>
    </location>
</feature>
<dbReference type="AlphaFoldDB" id="A0A543FS69"/>
<dbReference type="RefSeq" id="WP_142103562.1">
    <property type="nucleotide sequence ID" value="NZ_VFPH01000002.1"/>
</dbReference>
<dbReference type="OrthoDB" id="3468954at2"/>
<dbReference type="InterPro" id="IPR001851">
    <property type="entry name" value="ABC_transp_permease"/>
</dbReference>
<dbReference type="EMBL" id="VFPH01000002">
    <property type="protein sequence ID" value="TQM36687.1"/>
    <property type="molecule type" value="Genomic_DNA"/>
</dbReference>
<accession>A0A543FS69</accession>
<feature type="transmembrane region" description="Helical" evidence="8">
    <location>
        <begin position="141"/>
        <end position="161"/>
    </location>
</feature>
<sequence length="345" mass="35246">MNAPAEAALAEPAPVLEEPVSRHGGLGDFVARYALLGVFVLVVVVFSVLRPETYPTWLNVTSILGNQAITLLLALAVLVPLLVGEFDLSVAAIFGFCQLLVVGLLVHSGFGVVAAVLVAIAAGCLIGVLNGVLITRFGVSSFIATLGTQTLLGGAALAYSGGQVIQGDLPPVFLSAGQADVGGVSLVTLYALGVAAVLWFVLARTTLGRRLVATGGNREAARLSGVRTSRAILTAFVICGCLAAATGVAIAAQLGSGQPLVGPSYLLPAYAGAFLGATTVTPGRFNVWGTVIAVYVLAAGVTGLQQLGVESWVEYVFNGTALLLSVILSGYAARIRTAISSRRKD</sequence>
<name>A0A543FS69_9PSEU</name>
<evidence type="ECO:0000256" key="5">
    <source>
        <dbReference type="ARBA" id="ARBA00022692"/>
    </source>
</evidence>
<evidence type="ECO:0000256" key="8">
    <source>
        <dbReference type="SAM" id="Phobius"/>
    </source>
</evidence>
<comment type="caution">
    <text evidence="9">The sequence shown here is derived from an EMBL/GenBank/DDBJ whole genome shotgun (WGS) entry which is preliminary data.</text>
</comment>
<evidence type="ECO:0000313" key="10">
    <source>
        <dbReference type="Proteomes" id="UP000319818"/>
    </source>
</evidence>
<keyword evidence="6 8" id="KW-1133">Transmembrane helix</keyword>
<evidence type="ECO:0000313" key="9">
    <source>
        <dbReference type="EMBL" id="TQM36687.1"/>
    </source>
</evidence>
<evidence type="ECO:0000256" key="7">
    <source>
        <dbReference type="ARBA" id="ARBA00023136"/>
    </source>
</evidence>
<evidence type="ECO:0000256" key="6">
    <source>
        <dbReference type="ARBA" id="ARBA00022989"/>
    </source>
</evidence>
<feature type="transmembrane region" description="Helical" evidence="8">
    <location>
        <begin position="260"/>
        <end position="280"/>
    </location>
</feature>
<proteinExistence type="predicted"/>
<keyword evidence="2" id="KW-0813">Transport</keyword>
<dbReference type="GO" id="GO:0022857">
    <property type="term" value="F:transmembrane transporter activity"/>
    <property type="evidence" value="ECO:0007669"/>
    <property type="project" value="InterPro"/>
</dbReference>